<accession>A0A2M7W3H9</accession>
<protein>
    <submittedName>
        <fullName evidence="1">Uncharacterized protein</fullName>
    </submittedName>
</protein>
<proteinExistence type="predicted"/>
<dbReference type="PANTHER" id="PTHR45947:SF3">
    <property type="entry name" value="SULFOQUINOVOSYL TRANSFERASE SQD2"/>
    <property type="match status" value="1"/>
</dbReference>
<dbReference type="PANTHER" id="PTHR45947">
    <property type="entry name" value="SULFOQUINOVOSYL TRANSFERASE SQD2"/>
    <property type="match status" value="1"/>
</dbReference>
<reference evidence="2" key="1">
    <citation type="submission" date="2017-09" db="EMBL/GenBank/DDBJ databases">
        <title>Depth-based differentiation of microbial function through sediment-hosted aquifers and enrichment of novel symbionts in the deep terrestrial subsurface.</title>
        <authorList>
            <person name="Probst A.J."/>
            <person name="Ladd B."/>
            <person name="Jarett J.K."/>
            <person name="Geller-Mcgrath D.E."/>
            <person name="Sieber C.M.K."/>
            <person name="Emerson J.B."/>
            <person name="Anantharaman K."/>
            <person name="Thomas B.C."/>
            <person name="Malmstrom R."/>
            <person name="Stieglmeier M."/>
            <person name="Klingl A."/>
            <person name="Woyke T."/>
            <person name="Ryan C.M."/>
            <person name="Banfield J.F."/>
        </authorList>
    </citation>
    <scope>NUCLEOTIDE SEQUENCE [LARGE SCALE GENOMIC DNA]</scope>
</reference>
<comment type="caution">
    <text evidence="1">The sequence shown here is derived from an EMBL/GenBank/DDBJ whole genome shotgun (WGS) entry which is preliminary data.</text>
</comment>
<dbReference type="Proteomes" id="UP000228952">
    <property type="component" value="Unassembled WGS sequence"/>
</dbReference>
<evidence type="ECO:0000313" key="1">
    <source>
        <dbReference type="EMBL" id="PJA15809.1"/>
    </source>
</evidence>
<evidence type="ECO:0000313" key="2">
    <source>
        <dbReference type="Proteomes" id="UP000228952"/>
    </source>
</evidence>
<name>A0A2M7W3H9_9BACT</name>
<sequence>MKTALVYDYVPALGGGAERALLELAEHFKPNVDLYFGFVVDSSYSRKYIRNLHDKFGKEHIHLGPYVTWFRPIIFRIMNFLLPELLHSFNLQQYDLVISYTAFLAHSIIPPVHGKHILYMNTPARFLWNLSHAKSFLKQITSPFLITDVMRYRSQIYDIDAIERTKTIFAISQAVANRINTFYARKSHVLYPPAVSDTLLKTSYENSELKNELGEYFTHVSRVESYKNLDLLLDLAEKGQLKETVVIMGDGPYLKVLKARMKKSSKAKRQTVEIKALQIKVEKFDNIIFTNYIEEAKKMAVLAAASTSFSLNDEDFGITKIESLAVGTPVIGLRAGATAEIIKEGINGVLFAEATPEALRKAIDQHKTILYDKESIKNSAKPFTTAAFHTNLEKLLHA</sequence>
<dbReference type="EMBL" id="PFQB01000008">
    <property type="protein sequence ID" value="PJA15809.1"/>
    <property type="molecule type" value="Genomic_DNA"/>
</dbReference>
<gene>
    <name evidence="1" type="ORF">COX64_00225</name>
</gene>
<dbReference type="SUPFAM" id="SSF53756">
    <property type="entry name" value="UDP-Glycosyltransferase/glycogen phosphorylase"/>
    <property type="match status" value="1"/>
</dbReference>
<dbReference type="GO" id="GO:0016757">
    <property type="term" value="F:glycosyltransferase activity"/>
    <property type="evidence" value="ECO:0007669"/>
    <property type="project" value="TreeGrafter"/>
</dbReference>
<dbReference type="InterPro" id="IPR050194">
    <property type="entry name" value="Glycosyltransferase_grp1"/>
</dbReference>
<organism evidence="1 2">
    <name type="scientific">Candidatus Dojkabacteria bacterium CG_4_10_14_0_2_um_filter_Dojkabacteria_WS6_41_15</name>
    <dbReference type="NCBI Taxonomy" id="2014249"/>
    <lineage>
        <taxon>Bacteria</taxon>
        <taxon>Candidatus Dojkabacteria</taxon>
    </lineage>
</organism>
<dbReference type="Pfam" id="PF13692">
    <property type="entry name" value="Glyco_trans_1_4"/>
    <property type="match status" value="1"/>
</dbReference>
<dbReference type="AlphaFoldDB" id="A0A2M7W3H9"/>
<dbReference type="Gene3D" id="3.40.50.2000">
    <property type="entry name" value="Glycogen Phosphorylase B"/>
    <property type="match status" value="2"/>
</dbReference>